<sequence length="144" mass="16382">MSGPGHAHFRGTENTWQWDDDQSRAVEALKTAVRQGEQHGGEHDGRHWTRGYTLGHDRQAQWCAEVYADVVLDDSRWANDLAVDLGLNDVHRIVIGAPLWIRTLRTDTLVRYQGGTNSWLRRLLGRRRSAVPLNYQPLSAGRTD</sequence>
<dbReference type="EMBL" id="JAAGMK010000946">
    <property type="protein sequence ID" value="NEB88959.1"/>
    <property type="molecule type" value="Genomic_DNA"/>
</dbReference>
<reference evidence="1" key="1">
    <citation type="submission" date="2020-01" db="EMBL/GenBank/DDBJ databases">
        <title>Insect and environment-associated Actinomycetes.</title>
        <authorList>
            <person name="Currrie C."/>
            <person name="Chevrette M."/>
            <person name="Carlson C."/>
            <person name="Stubbendieck R."/>
            <person name="Wendt-Pienkowski E."/>
        </authorList>
    </citation>
    <scope>NUCLEOTIDE SEQUENCE</scope>
    <source>
        <strain evidence="1">SID505</strain>
    </source>
</reference>
<proteinExistence type="predicted"/>
<dbReference type="AlphaFoldDB" id="A0A6G3T1B5"/>
<evidence type="ECO:0000313" key="1">
    <source>
        <dbReference type="EMBL" id="NEB88959.1"/>
    </source>
</evidence>
<protein>
    <submittedName>
        <fullName evidence="1">Uncharacterized protein</fullName>
    </submittedName>
</protein>
<organism evidence="1">
    <name type="scientific">Streptomyces anulatus</name>
    <name type="common">Streptomyces chrysomallus</name>
    <dbReference type="NCBI Taxonomy" id="1892"/>
    <lineage>
        <taxon>Bacteria</taxon>
        <taxon>Bacillati</taxon>
        <taxon>Actinomycetota</taxon>
        <taxon>Actinomycetes</taxon>
        <taxon>Kitasatosporales</taxon>
        <taxon>Streptomycetaceae</taxon>
        <taxon>Streptomyces</taxon>
    </lineage>
</organism>
<accession>A0A6G3T1B5</accession>
<dbReference type="RefSeq" id="WP_164260508.1">
    <property type="nucleotide sequence ID" value="NZ_JAAGMK010000946.1"/>
</dbReference>
<gene>
    <name evidence="1" type="ORF">G3I43_33060</name>
</gene>
<name>A0A6G3T1B5_STRAQ</name>
<comment type="caution">
    <text evidence="1">The sequence shown here is derived from an EMBL/GenBank/DDBJ whole genome shotgun (WGS) entry which is preliminary data.</text>
</comment>